<keyword evidence="3" id="KW-1185">Reference proteome</keyword>
<comment type="caution">
    <text evidence="2">The sequence shown here is derived from an EMBL/GenBank/DDBJ whole genome shotgun (WGS) entry which is preliminary data.</text>
</comment>
<dbReference type="Proteomes" id="UP001596200">
    <property type="component" value="Unassembled WGS sequence"/>
</dbReference>
<feature type="region of interest" description="Disordered" evidence="1">
    <location>
        <begin position="415"/>
        <end position="482"/>
    </location>
</feature>
<evidence type="ECO:0000313" key="3">
    <source>
        <dbReference type="Proteomes" id="UP001596200"/>
    </source>
</evidence>
<sequence length="482" mass="49258">MTAPVEPAAVAVDAGSRFLRVARVGTDGTPRLVELPGAVPGEGLPTPAGMGGDRYAALGVAYAAYRDHCGTPGRLVLVVPHGEQARPAPDFGGPRPLLVGAPHAVLALLRHAGGPPVSPVLVCDLGAAGIDIARCALVGGTVAVSRLTRYRPGPGGYGAAFDRAVLDGAGLAVDDPDVLRRLDLARAGSARRTEVALDRMAARPDRAEQSADTVVHEVAGREITAGVVHRALARLTDGLDQALAGIRPGPDRTPVVAVGGAARSGTPARHLTDRLGPAVPLPEGTDPALAAVFGAALVAAGRIDAADRYPHAVAVRVHRTVRGRPRAGELLISPPGTLVPGGATVFAETDGERVRFGTATADGSRERAVRILVRGSGAERGVPVAVVTVPAVAEERFHVGVRVTAEGAAHLVLQPLGRSGPGTRPPGAQLPPEEFPLGLLPVDVEPGDGSARTFPRPPPGGCPRPRDARQPAHPPDTQGVRP</sequence>
<dbReference type="RefSeq" id="WP_344515187.1">
    <property type="nucleotide sequence ID" value="NZ_BAAATU010000032.1"/>
</dbReference>
<proteinExistence type="predicted"/>
<gene>
    <name evidence="2" type="ORF">ACFP1B_34340</name>
</gene>
<evidence type="ECO:0000256" key="1">
    <source>
        <dbReference type="SAM" id="MobiDB-lite"/>
    </source>
</evidence>
<evidence type="ECO:0000313" key="2">
    <source>
        <dbReference type="EMBL" id="MFC5918471.1"/>
    </source>
</evidence>
<organism evidence="2 3">
    <name type="scientific">Streptomyces pulveraceus</name>
    <dbReference type="NCBI Taxonomy" id="68258"/>
    <lineage>
        <taxon>Bacteria</taxon>
        <taxon>Bacillati</taxon>
        <taxon>Actinomycetota</taxon>
        <taxon>Actinomycetes</taxon>
        <taxon>Kitasatosporales</taxon>
        <taxon>Streptomycetaceae</taxon>
        <taxon>Streptomyces</taxon>
    </lineage>
</organism>
<feature type="compositionally biased region" description="Low complexity" evidence="1">
    <location>
        <begin position="430"/>
        <end position="441"/>
    </location>
</feature>
<name>A0ABW1GY63_9ACTN</name>
<dbReference type="InterPro" id="IPR043129">
    <property type="entry name" value="ATPase_NBD"/>
</dbReference>
<keyword evidence="2" id="KW-0808">Transferase</keyword>
<dbReference type="EMBL" id="JBHSPU010000039">
    <property type="protein sequence ID" value="MFC5918471.1"/>
    <property type="molecule type" value="Genomic_DNA"/>
</dbReference>
<protein>
    <submittedName>
        <fullName evidence="2">Sugar kinase</fullName>
    </submittedName>
</protein>
<dbReference type="GO" id="GO:0016301">
    <property type="term" value="F:kinase activity"/>
    <property type="evidence" value="ECO:0007669"/>
    <property type="project" value="UniProtKB-KW"/>
</dbReference>
<reference evidence="3" key="1">
    <citation type="journal article" date="2019" name="Int. J. Syst. Evol. Microbiol.">
        <title>The Global Catalogue of Microorganisms (GCM) 10K type strain sequencing project: providing services to taxonomists for standard genome sequencing and annotation.</title>
        <authorList>
            <consortium name="The Broad Institute Genomics Platform"/>
            <consortium name="The Broad Institute Genome Sequencing Center for Infectious Disease"/>
            <person name="Wu L."/>
            <person name="Ma J."/>
        </authorList>
    </citation>
    <scope>NUCLEOTIDE SEQUENCE [LARGE SCALE GENOMIC DNA]</scope>
    <source>
        <strain evidence="3">JCM 4147</strain>
    </source>
</reference>
<dbReference type="SUPFAM" id="SSF53067">
    <property type="entry name" value="Actin-like ATPase domain"/>
    <property type="match status" value="1"/>
</dbReference>
<keyword evidence="2" id="KW-0418">Kinase</keyword>
<accession>A0ABW1GY63</accession>